<feature type="transmembrane region" description="Helical" evidence="7">
    <location>
        <begin position="77"/>
        <end position="95"/>
    </location>
</feature>
<evidence type="ECO:0000256" key="5">
    <source>
        <dbReference type="ARBA" id="ARBA00023136"/>
    </source>
</evidence>
<evidence type="ECO:0000313" key="10">
    <source>
        <dbReference type="Proteomes" id="UP001189429"/>
    </source>
</evidence>
<reference evidence="9" key="1">
    <citation type="submission" date="2023-10" db="EMBL/GenBank/DDBJ databases">
        <authorList>
            <person name="Chen Y."/>
            <person name="Shah S."/>
            <person name="Dougan E. K."/>
            <person name="Thang M."/>
            <person name="Chan C."/>
        </authorList>
    </citation>
    <scope>NUCLEOTIDE SEQUENCE [LARGE SCALE GENOMIC DNA]</scope>
</reference>
<feature type="transmembrane region" description="Helical" evidence="7">
    <location>
        <begin position="107"/>
        <end position="129"/>
    </location>
</feature>
<comment type="similarity">
    <text evidence="7">Belongs to the DHHC palmitoyltransferase family.</text>
</comment>
<evidence type="ECO:0000256" key="2">
    <source>
        <dbReference type="ARBA" id="ARBA00022679"/>
    </source>
</evidence>
<evidence type="ECO:0000259" key="8">
    <source>
        <dbReference type="Pfam" id="PF01529"/>
    </source>
</evidence>
<comment type="caution">
    <text evidence="9">The sequence shown here is derived from an EMBL/GenBank/DDBJ whole genome shotgun (WGS) entry which is preliminary data.</text>
</comment>
<evidence type="ECO:0000256" key="4">
    <source>
        <dbReference type="ARBA" id="ARBA00022989"/>
    </source>
</evidence>
<keyword evidence="10" id="KW-1185">Reference proteome</keyword>
<comment type="subcellular location">
    <subcellularLocation>
        <location evidence="1">Membrane</location>
        <topology evidence="1">Multi-pass membrane protein</topology>
    </subcellularLocation>
</comment>
<gene>
    <name evidence="9" type="ORF">PCOR1329_LOCUS74641</name>
</gene>
<protein>
    <recommendedName>
        <fullName evidence="7">Palmitoyltransferase</fullName>
        <ecNumber evidence="7">2.3.1.225</ecNumber>
    </recommendedName>
</protein>
<dbReference type="Pfam" id="PF01529">
    <property type="entry name" value="DHHC"/>
    <property type="match status" value="1"/>
</dbReference>
<dbReference type="InterPro" id="IPR001594">
    <property type="entry name" value="Palmitoyltrfase_DHHC"/>
</dbReference>
<dbReference type="EMBL" id="CAUYUJ010020137">
    <property type="protein sequence ID" value="CAK0896065.1"/>
    <property type="molecule type" value="Genomic_DNA"/>
</dbReference>
<sequence length="344" mass="39297">MFRQIICSSNIASQLHDHQMEAILKKPLRSGDGAGKRNAVALDLESGEPLVDDSDPKKTGKKRFMEKLMKDPQLQKSFPVFWLVCVALSTFEYLVTIRPLGHAVAPVGSLLFELGVPLSLLVFAWTALADPGKLPQQPKGRSGMEELMRALDGGAPEDRLPDVSRLCTTTWVLKGLRTKYCTQTGACVDEFDHYCVWLNTAIGRGNHRQFICLAIVELATQICFLWVCWNVVWVLVSATSVGGWLFELILGHPLFVLMVLSHALTVPWVTFLLKTHVKMINQNLTTNEMMNMARYEHFWIEDDYGVKKFENPFSKGGWWENHRDFWWTRRRGLSWRESVRDEEV</sequence>
<dbReference type="EC" id="2.3.1.225" evidence="7"/>
<feature type="domain" description="Palmitoyltransferase DHHC" evidence="8">
    <location>
        <begin position="164"/>
        <end position="291"/>
    </location>
</feature>
<comment type="catalytic activity">
    <reaction evidence="7">
        <text>L-cysteinyl-[protein] + hexadecanoyl-CoA = S-hexadecanoyl-L-cysteinyl-[protein] + CoA</text>
        <dbReference type="Rhea" id="RHEA:36683"/>
        <dbReference type="Rhea" id="RHEA-COMP:10131"/>
        <dbReference type="Rhea" id="RHEA-COMP:11032"/>
        <dbReference type="ChEBI" id="CHEBI:29950"/>
        <dbReference type="ChEBI" id="CHEBI:57287"/>
        <dbReference type="ChEBI" id="CHEBI:57379"/>
        <dbReference type="ChEBI" id="CHEBI:74151"/>
        <dbReference type="EC" id="2.3.1.225"/>
    </reaction>
</comment>
<accession>A0ABN9XCQ1</accession>
<feature type="transmembrane region" description="Helical" evidence="7">
    <location>
        <begin position="248"/>
        <end position="273"/>
    </location>
</feature>
<evidence type="ECO:0000256" key="3">
    <source>
        <dbReference type="ARBA" id="ARBA00022692"/>
    </source>
</evidence>
<keyword evidence="2 7" id="KW-0808">Transferase</keyword>
<keyword evidence="4 7" id="KW-1133">Transmembrane helix</keyword>
<name>A0ABN9XCQ1_9DINO</name>
<comment type="domain">
    <text evidence="7">The DHHC domain is required for palmitoyltransferase activity.</text>
</comment>
<dbReference type="Proteomes" id="UP001189429">
    <property type="component" value="Unassembled WGS sequence"/>
</dbReference>
<dbReference type="PROSITE" id="PS50216">
    <property type="entry name" value="DHHC"/>
    <property type="match status" value="1"/>
</dbReference>
<evidence type="ECO:0000313" key="9">
    <source>
        <dbReference type="EMBL" id="CAK0896065.1"/>
    </source>
</evidence>
<evidence type="ECO:0000256" key="7">
    <source>
        <dbReference type="RuleBase" id="RU079119"/>
    </source>
</evidence>
<dbReference type="InterPro" id="IPR039859">
    <property type="entry name" value="PFA4/ZDH16/20/ERF2-like"/>
</dbReference>
<keyword evidence="3 7" id="KW-0812">Transmembrane</keyword>
<evidence type="ECO:0000256" key="6">
    <source>
        <dbReference type="ARBA" id="ARBA00023315"/>
    </source>
</evidence>
<proteinExistence type="inferred from homology"/>
<dbReference type="PANTHER" id="PTHR22883">
    <property type="entry name" value="ZINC FINGER DHHC DOMAIN CONTAINING PROTEIN"/>
    <property type="match status" value="1"/>
</dbReference>
<keyword evidence="5 7" id="KW-0472">Membrane</keyword>
<keyword evidence="6 7" id="KW-0012">Acyltransferase</keyword>
<evidence type="ECO:0000256" key="1">
    <source>
        <dbReference type="ARBA" id="ARBA00004141"/>
    </source>
</evidence>
<feature type="transmembrane region" description="Helical" evidence="7">
    <location>
        <begin position="210"/>
        <end position="236"/>
    </location>
</feature>
<organism evidence="9 10">
    <name type="scientific">Prorocentrum cordatum</name>
    <dbReference type="NCBI Taxonomy" id="2364126"/>
    <lineage>
        <taxon>Eukaryota</taxon>
        <taxon>Sar</taxon>
        <taxon>Alveolata</taxon>
        <taxon>Dinophyceae</taxon>
        <taxon>Prorocentrales</taxon>
        <taxon>Prorocentraceae</taxon>
        <taxon>Prorocentrum</taxon>
    </lineage>
</organism>